<protein>
    <submittedName>
        <fullName evidence="5">Alpha-N-acetylglucosaminidase</fullName>
    </submittedName>
</protein>
<dbReference type="InterPro" id="IPR007781">
    <property type="entry name" value="NAGLU"/>
</dbReference>
<comment type="caution">
    <text evidence="5">The sequence shown here is derived from an EMBL/GenBank/DDBJ whole genome shotgun (WGS) entry which is preliminary data.</text>
</comment>
<dbReference type="Pfam" id="PF12972">
    <property type="entry name" value="NAGLU_C"/>
    <property type="match status" value="1"/>
</dbReference>
<evidence type="ECO:0000259" key="4">
    <source>
        <dbReference type="Pfam" id="PF12972"/>
    </source>
</evidence>
<name>A0A2U2PHM4_9SPHI</name>
<feature type="domain" description="Alpha-N-acetylglucosaminidase tim-barrel" evidence="2">
    <location>
        <begin position="124"/>
        <end position="454"/>
    </location>
</feature>
<dbReference type="GO" id="GO:0005975">
    <property type="term" value="P:carbohydrate metabolic process"/>
    <property type="evidence" value="ECO:0007669"/>
    <property type="project" value="UniProtKB-ARBA"/>
</dbReference>
<gene>
    <name evidence="5" type="ORF">DDR33_09870</name>
</gene>
<dbReference type="Pfam" id="PF05089">
    <property type="entry name" value="NAGLU"/>
    <property type="match status" value="1"/>
</dbReference>
<dbReference type="Gene3D" id="3.30.379.10">
    <property type="entry name" value="Chitobiase/beta-hexosaminidase domain 2-like"/>
    <property type="match status" value="1"/>
</dbReference>
<keyword evidence="1" id="KW-0378">Hydrolase</keyword>
<dbReference type="Pfam" id="PF12971">
    <property type="entry name" value="NAGLU_N"/>
    <property type="match status" value="1"/>
</dbReference>
<dbReference type="Proteomes" id="UP000245647">
    <property type="component" value="Unassembled WGS sequence"/>
</dbReference>
<keyword evidence="6" id="KW-1185">Reference proteome</keyword>
<dbReference type="InterPro" id="IPR024733">
    <property type="entry name" value="NAGLU_tim-barrel"/>
</dbReference>
<dbReference type="GO" id="GO:0016787">
    <property type="term" value="F:hydrolase activity"/>
    <property type="evidence" value="ECO:0007669"/>
    <property type="project" value="UniProtKB-KW"/>
</dbReference>
<feature type="domain" description="Alpha-N-acetylglucosaminidase C-terminal" evidence="4">
    <location>
        <begin position="463"/>
        <end position="725"/>
    </location>
</feature>
<proteinExistence type="predicted"/>
<dbReference type="PANTHER" id="PTHR12872:SF1">
    <property type="entry name" value="ALPHA-N-ACETYLGLUCOSAMINIDASE"/>
    <property type="match status" value="1"/>
</dbReference>
<evidence type="ECO:0000313" key="5">
    <source>
        <dbReference type="EMBL" id="PWG80913.1"/>
    </source>
</evidence>
<sequence>MSGLVALLIVLSAFSGYSQTSGNPTDKLQAVRDLIKRVLPRHADQFEIGVIPKVNDKDVFEIENGRGKIVLRGSNGVSVASALHFYLKKYTHSDISWNGSNLKLPVKLPAIKGKVRETTPYRYRYYLNYCTFNYSMSWWDWERWEKEIDWMALNGINMPLAITGQNSVWSRVYKGMGFTDKDLESFFSGPAYFNWFWMGNLDGWGGPLPQSFMEKHEELQKKILSRERELGMTPILPAFTGHVPPAFKDKFPDANLKKTDWAGFPEVYILDPDDPMFTEIGRKFLEEEIKTFGTDHLYSSDTFNENAPPTNDPVFLNAVSKKVYQSMAAADPKAVWIMQGWLFHFHSKFWQQEQIKALLNAVPDDKMIILDLWSENHPVWNRTEAYYGKPWIWCMLHNFGGNISLYGRMDEVAKGPAGALNSPESGKLMGIGLTPEAIEQNPVMYALMMENVWRDKPVDVDSWLKDYSRRRYGKQDPDAERAWQILKETVYTGGIRSGGPESIITGRPTFNKSTGGTDTRKNYKPANLIPAWELLIKASPRLKDSEGFKYDLVDLTRQVLANYADTVQQMFASAYQKKDYAVFDNQSKMFLGIIEDMDLLLGARKDFLLGVWLNSAKSYGTNEQEKRLYERNARNLITLWGDRNSGLHEYSNRQWNGMLSHFYLPRWTQFFGYLNQCKGQGKEPDFKLFEERIKDWEWQWVNSTDEFKDRAEGDPVEIALTLYRKYHDKIIALY</sequence>
<organism evidence="5 6">
    <name type="scientific">Pararcticibacter amylolyticus</name>
    <dbReference type="NCBI Taxonomy" id="2173175"/>
    <lineage>
        <taxon>Bacteria</taxon>
        <taxon>Pseudomonadati</taxon>
        <taxon>Bacteroidota</taxon>
        <taxon>Sphingobacteriia</taxon>
        <taxon>Sphingobacteriales</taxon>
        <taxon>Sphingobacteriaceae</taxon>
        <taxon>Pararcticibacter</taxon>
    </lineage>
</organism>
<dbReference type="SUPFAM" id="SSF51445">
    <property type="entry name" value="(Trans)glycosidases"/>
    <property type="match status" value="1"/>
</dbReference>
<dbReference type="EMBL" id="QEAS01000007">
    <property type="protein sequence ID" value="PWG80913.1"/>
    <property type="molecule type" value="Genomic_DNA"/>
</dbReference>
<accession>A0A2U2PHM4</accession>
<dbReference type="Gene3D" id="3.20.20.80">
    <property type="entry name" value="Glycosidases"/>
    <property type="match status" value="1"/>
</dbReference>
<evidence type="ECO:0000259" key="3">
    <source>
        <dbReference type="Pfam" id="PF12971"/>
    </source>
</evidence>
<dbReference type="InterPro" id="IPR029018">
    <property type="entry name" value="Hex-like_dom2"/>
</dbReference>
<dbReference type="InterPro" id="IPR017853">
    <property type="entry name" value="GH"/>
</dbReference>
<feature type="domain" description="Alpha-N-acetylglucosaminidase N-terminal" evidence="3">
    <location>
        <begin position="29"/>
        <end position="110"/>
    </location>
</feature>
<evidence type="ECO:0000256" key="1">
    <source>
        <dbReference type="ARBA" id="ARBA00022801"/>
    </source>
</evidence>
<dbReference type="OrthoDB" id="179563at2"/>
<dbReference type="InterPro" id="IPR024732">
    <property type="entry name" value="NAGLU_C"/>
</dbReference>
<dbReference type="InterPro" id="IPR024240">
    <property type="entry name" value="NAGLU_N"/>
</dbReference>
<dbReference type="AlphaFoldDB" id="A0A2U2PHM4"/>
<dbReference type="PANTHER" id="PTHR12872">
    <property type="entry name" value="ALPHA-N-ACETYLGLUCOSAMINIDASE"/>
    <property type="match status" value="1"/>
</dbReference>
<dbReference type="Gene3D" id="1.20.120.670">
    <property type="entry name" value="N-acetyl-b-d-glucoasminidase"/>
    <property type="match status" value="1"/>
</dbReference>
<evidence type="ECO:0000259" key="2">
    <source>
        <dbReference type="Pfam" id="PF05089"/>
    </source>
</evidence>
<reference evidence="5 6" key="1">
    <citation type="submission" date="2018-04" db="EMBL/GenBank/DDBJ databases">
        <title>Pedobacter chongqingensis sp. nov., isolated from a rottenly hemp rope.</title>
        <authorList>
            <person name="Cai Y."/>
        </authorList>
    </citation>
    <scope>NUCLEOTIDE SEQUENCE [LARGE SCALE GENOMIC DNA]</scope>
    <source>
        <strain evidence="5 6">FJ4-8</strain>
    </source>
</reference>
<evidence type="ECO:0000313" key="6">
    <source>
        <dbReference type="Proteomes" id="UP000245647"/>
    </source>
</evidence>